<dbReference type="CDD" id="cd00022">
    <property type="entry name" value="BIR"/>
    <property type="match status" value="1"/>
</dbReference>
<dbReference type="InterPro" id="IPR051190">
    <property type="entry name" value="Baculoviral_IAP"/>
</dbReference>
<sequence length="138" mass="16162">MVNTVREGTDHALIFEKNRVKTFKNWPHKTGKISKENMAKAGWFKCLPESADDAVECFCCLKQMEGWSSNDDPWKEHLDHSPDCEFAKTGVEERKLTLLQFIKIVEKRSTNLIEKKFEEEQQKEIEHLKSLNVYQFLG</sequence>
<dbReference type="Proteomes" id="UP000015104">
    <property type="component" value="Unassembled WGS sequence"/>
</dbReference>
<dbReference type="KEGG" id="tut:107362417"/>
<dbReference type="PROSITE" id="PS50143">
    <property type="entry name" value="BIR_REPEAT_2"/>
    <property type="match status" value="1"/>
</dbReference>
<proteinExistence type="predicted"/>
<organism evidence="3 4">
    <name type="scientific">Tetranychus urticae</name>
    <name type="common">Two-spotted spider mite</name>
    <dbReference type="NCBI Taxonomy" id="32264"/>
    <lineage>
        <taxon>Eukaryota</taxon>
        <taxon>Metazoa</taxon>
        <taxon>Ecdysozoa</taxon>
        <taxon>Arthropoda</taxon>
        <taxon>Chelicerata</taxon>
        <taxon>Arachnida</taxon>
        <taxon>Acari</taxon>
        <taxon>Acariformes</taxon>
        <taxon>Trombidiformes</taxon>
        <taxon>Prostigmata</taxon>
        <taxon>Eleutherengona</taxon>
        <taxon>Raphignathae</taxon>
        <taxon>Tetranychoidea</taxon>
        <taxon>Tetranychidae</taxon>
        <taxon>Tetranychus</taxon>
    </lineage>
</organism>
<reference evidence="3" key="2">
    <citation type="submission" date="2015-06" db="UniProtKB">
        <authorList>
            <consortium name="EnsemblMetazoa"/>
        </authorList>
    </citation>
    <scope>IDENTIFICATION</scope>
</reference>
<gene>
    <name evidence="3" type="primary">107362417</name>
</gene>
<dbReference type="OrthoDB" id="6415325at2759"/>
<dbReference type="InterPro" id="IPR001370">
    <property type="entry name" value="BIR_rpt"/>
</dbReference>
<dbReference type="HOGENOM" id="CLU_016347_0_1_1"/>
<dbReference type="Gene3D" id="1.10.1170.10">
    <property type="entry name" value="Inhibitor Of Apoptosis Protein (2mihbC-IAP-1), Chain A"/>
    <property type="match status" value="1"/>
</dbReference>
<evidence type="ECO:0000256" key="2">
    <source>
        <dbReference type="ARBA" id="ARBA00022833"/>
    </source>
</evidence>
<evidence type="ECO:0000313" key="3">
    <source>
        <dbReference type="EnsemblMetazoa" id="tetur08g02350.1"/>
    </source>
</evidence>
<dbReference type="AlphaFoldDB" id="T1KB00"/>
<protein>
    <submittedName>
        <fullName evidence="3">Uncharacterized protein</fullName>
    </submittedName>
</protein>
<evidence type="ECO:0000256" key="1">
    <source>
        <dbReference type="ARBA" id="ARBA00022723"/>
    </source>
</evidence>
<dbReference type="GO" id="GO:0046872">
    <property type="term" value="F:metal ion binding"/>
    <property type="evidence" value="ECO:0007669"/>
    <property type="project" value="UniProtKB-KW"/>
</dbReference>
<keyword evidence="2" id="KW-0862">Zinc</keyword>
<dbReference type="eggNOG" id="KOG1101">
    <property type="taxonomic scope" value="Eukaryota"/>
</dbReference>
<keyword evidence="1" id="KW-0479">Metal-binding</keyword>
<dbReference type="SMART" id="SM00238">
    <property type="entry name" value="BIR"/>
    <property type="match status" value="1"/>
</dbReference>
<evidence type="ECO:0000313" key="4">
    <source>
        <dbReference type="Proteomes" id="UP000015104"/>
    </source>
</evidence>
<accession>T1KB00</accession>
<name>T1KB00_TETUR</name>
<dbReference type="STRING" id="32264.T1KB00"/>
<dbReference type="EnsemblMetazoa" id="tetur08g02350.1">
    <property type="protein sequence ID" value="tetur08g02350.1"/>
    <property type="gene ID" value="tetur08g02350"/>
</dbReference>
<dbReference type="EMBL" id="CAEY01001943">
    <property type="status" value="NOT_ANNOTATED_CDS"/>
    <property type="molecule type" value="Genomic_DNA"/>
</dbReference>
<dbReference type="SUPFAM" id="SSF57924">
    <property type="entry name" value="Inhibitor of apoptosis (IAP) repeat"/>
    <property type="match status" value="1"/>
</dbReference>
<dbReference type="PANTHER" id="PTHR46771">
    <property type="entry name" value="DETERIN"/>
    <property type="match status" value="1"/>
</dbReference>
<dbReference type="OMA" id="IKMYFYE"/>
<dbReference type="PANTHER" id="PTHR46771:SF5">
    <property type="entry name" value="DETERIN"/>
    <property type="match status" value="1"/>
</dbReference>
<dbReference type="Pfam" id="PF00653">
    <property type="entry name" value="BIR"/>
    <property type="match status" value="1"/>
</dbReference>
<reference evidence="4" key="1">
    <citation type="submission" date="2011-08" db="EMBL/GenBank/DDBJ databases">
        <authorList>
            <person name="Rombauts S."/>
        </authorList>
    </citation>
    <scope>NUCLEOTIDE SEQUENCE</scope>
    <source>
        <strain evidence="4">London</strain>
    </source>
</reference>
<keyword evidence="4" id="KW-1185">Reference proteome</keyword>